<organism evidence="1">
    <name type="scientific">freshwater metagenome</name>
    <dbReference type="NCBI Taxonomy" id="449393"/>
    <lineage>
        <taxon>unclassified sequences</taxon>
        <taxon>metagenomes</taxon>
        <taxon>ecological metagenomes</taxon>
    </lineage>
</organism>
<proteinExistence type="predicted"/>
<protein>
    <submittedName>
        <fullName evidence="1">Unannotated protein</fullName>
    </submittedName>
</protein>
<gene>
    <name evidence="1" type="ORF">UFOPK3564_00959</name>
</gene>
<accession>A0A6J7GUD5</accession>
<reference evidence="1" key="1">
    <citation type="submission" date="2020-05" db="EMBL/GenBank/DDBJ databases">
        <authorList>
            <person name="Chiriac C."/>
            <person name="Salcher M."/>
            <person name="Ghai R."/>
            <person name="Kavagutti S V."/>
        </authorList>
    </citation>
    <scope>NUCLEOTIDE SEQUENCE</scope>
</reference>
<dbReference type="AlphaFoldDB" id="A0A6J7GUD5"/>
<name>A0A6J7GUD5_9ZZZZ</name>
<evidence type="ECO:0000313" key="1">
    <source>
        <dbReference type="EMBL" id="CAB4907029.1"/>
    </source>
</evidence>
<dbReference type="EMBL" id="CAFBMK010000039">
    <property type="protein sequence ID" value="CAB4907029.1"/>
    <property type="molecule type" value="Genomic_DNA"/>
</dbReference>
<sequence length="128" mass="12929">MSLITPVNVARALGLSRVAVGLAILAVPAKVGEPWLGADGTTPGAQVALRGLGIRDVLVGMAQAHTASDPERGYRWARTASLGDVVDLVATLAAAKHLPRSGVLSIGVVATGAAVSGVVVSRWMQAEA</sequence>